<evidence type="ECO:0000313" key="10">
    <source>
        <dbReference type="Proteomes" id="UP000039046"/>
    </source>
</evidence>
<accession>A0A0A1TF16</accession>
<dbReference type="OrthoDB" id="10260857at2759"/>
<comment type="subcellular location">
    <subcellularLocation>
        <location evidence="1">Endosome</location>
    </subcellularLocation>
</comment>
<evidence type="ECO:0000256" key="3">
    <source>
        <dbReference type="ARBA" id="ARBA00022448"/>
    </source>
</evidence>
<dbReference type="GO" id="GO:0043162">
    <property type="term" value="P:ubiquitin-dependent protein catabolic process via the multivesicular body sorting pathway"/>
    <property type="evidence" value="ECO:0007669"/>
    <property type="project" value="UniProtKB-ARBA"/>
</dbReference>
<feature type="region of interest" description="Disordered" evidence="7">
    <location>
        <begin position="1"/>
        <end position="66"/>
    </location>
</feature>
<evidence type="ECO:0000256" key="7">
    <source>
        <dbReference type="SAM" id="MobiDB-lite"/>
    </source>
</evidence>
<organism evidence="9 10">
    <name type="scientific">[Torrubiella] hemipterigena</name>
    <dbReference type="NCBI Taxonomy" id="1531966"/>
    <lineage>
        <taxon>Eukaryota</taxon>
        <taxon>Fungi</taxon>
        <taxon>Dikarya</taxon>
        <taxon>Ascomycota</taxon>
        <taxon>Pezizomycotina</taxon>
        <taxon>Sordariomycetes</taxon>
        <taxon>Hypocreomycetidae</taxon>
        <taxon>Hypocreales</taxon>
        <taxon>Clavicipitaceae</taxon>
        <taxon>Clavicipitaceae incertae sedis</taxon>
        <taxon>'Torrubiella' clade</taxon>
    </lineage>
</organism>
<dbReference type="SUPFAM" id="SSF140111">
    <property type="entry name" value="Endosomal sorting complex assembly domain"/>
    <property type="match status" value="1"/>
</dbReference>
<evidence type="ECO:0000313" key="9">
    <source>
        <dbReference type="EMBL" id="CEJ93344.1"/>
    </source>
</evidence>
<dbReference type="InterPro" id="IPR029012">
    <property type="entry name" value="Helix_hairpin_bin_sf"/>
</dbReference>
<keyword evidence="5 6" id="KW-0653">Protein transport</keyword>
<gene>
    <name evidence="9" type="ORF">VHEMI08937</name>
</gene>
<evidence type="ECO:0000259" key="8">
    <source>
        <dbReference type="PROSITE" id="PS51314"/>
    </source>
</evidence>
<dbReference type="GO" id="GO:0006612">
    <property type="term" value="P:protein targeting to membrane"/>
    <property type="evidence" value="ECO:0007669"/>
    <property type="project" value="TreeGrafter"/>
</dbReference>
<dbReference type="Pfam" id="PF07200">
    <property type="entry name" value="Mod_r"/>
    <property type="match status" value="1"/>
</dbReference>
<feature type="compositionally biased region" description="Pro residues" evidence="7">
    <location>
        <begin position="1"/>
        <end position="13"/>
    </location>
</feature>
<dbReference type="STRING" id="1531966.A0A0A1TF16"/>
<dbReference type="Proteomes" id="UP000039046">
    <property type="component" value="Unassembled WGS sequence"/>
</dbReference>
<keyword evidence="4" id="KW-0967">Endosome</keyword>
<dbReference type="PANTHER" id="PTHR13678:SF2">
    <property type="entry name" value="VACUOLAR PROTEIN SORTING-ASSOCIATED PROTEIN 37A"/>
    <property type="match status" value="1"/>
</dbReference>
<dbReference type="PROSITE" id="PS51314">
    <property type="entry name" value="VPS37_C"/>
    <property type="match status" value="1"/>
</dbReference>
<keyword evidence="10" id="KW-1185">Reference proteome</keyword>
<sequence>MSAPTPPLLPPKPGSHETSGISTPSTVPPAPPPHPAGLEVYNPHEGDVAPLPPRPDIPDPGDNWLPQYLADKPIQDLAAILASPELLASLTHSSSTIHPSLKASHDSLTASLTSNAELAARLQHLEHSLSQQRASTQAQLLSTHALERAWKAKQGAMDDALRPFSPAAMYQLLAASTNEQAQVCAAMEESFLAEGGEDESEVGEWVKKYREARVLFYQRQERKERWDEGRVGGWR</sequence>
<evidence type="ECO:0000256" key="6">
    <source>
        <dbReference type="PROSITE-ProRule" id="PRU00646"/>
    </source>
</evidence>
<evidence type="ECO:0000256" key="5">
    <source>
        <dbReference type="ARBA" id="ARBA00022927"/>
    </source>
</evidence>
<evidence type="ECO:0000256" key="2">
    <source>
        <dbReference type="ARBA" id="ARBA00007617"/>
    </source>
</evidence>
<protein>
    <recommendedName>
        <fullName evidence="8">VPS37 C-terminal domain-containing protein</fullName>
    </recommendedName>
</protein>
<dbReference type="GO" id="GO:0006623">
    <property type="term" value="P:protein targeting to vacuole"/>
    <property type="evidence" value="ECO:0007669"/>
    <property type="project" value="TreeGrafter"/>
</dbReference>
<dbReference type="Gene3D" id="1.10.287.660">
    <property type="entry name" value="Helix hairpin bin"/>
    <property type="match status" value="1"/>
</dbReference>
<feature type="compositionally biased region" description="Pro residues" evidence="7">
    <location>
        <begin position="26"/>
        <end position="35"/>
    </location>
</feature>
<dbReference type="InterPro" id="IPR009851">
    <property type="entry name" value="Mod_r"/>
</dbReference>
<name>A0A0A1TF16_9HYPO</name>
<evidence type="ECO:0000256" key="1">
    <source>
        <dbReference type="ARBA" id="ARBA00004177"/>
    </source>
</evidence>
<dbReference type="AlphaFoldDB" id="A0A0A1TF16"/>
<reference evidence="9 10" key="1">
    <citation type="journal article" date="2015" name="Genome Announc.">
        <title>Draft Genome Sequence and Gene Annotation of the Entomopathogenic Fungus Verticillium hemipterigenum.</title>
        <authorList>
            <person name="Horn F."/>
            <person name="Habel A."/>
            <person name="Scharf D.H."/>
            <person name="Dworschak J."/>
            <person name="Brakhage A.A."/>
            <person name="Guthke R."/>
            <person name="Hertweck C."/>
            <person name="Linde J."/>
        </authorList>
    </citation>
    <scope>NUCLEOTIDE SEQUENCE [LARGE SCALE GENOMIC DNA]</scope>
</reference>
<comment type="similarity">
    <text evidence="2">Belongs to the VPS37 family.</text>
</comment>
<evidence type="ECO:0000256" key="4">
    <source>
        <dbReference type="ARBA" id="ARBA00022753"/>
    </source>
</evidence>
<keyword evidence="3 6" id="KW-0813">Transport</keyword>
<dbReference type="GO" id="GO:0000813">
    <property type="term" value="C:ESCRT I complex"/>
    <property type="evidence" value="ECO:0007669"/>
    <property type="project" value="TreeGrafter"/>
</dbReference>
<feature type="domain" description="VPS37 C-terminal" evidence="8">
    <location>
        <begin position="147"/>
        <end position="235"/>
    </location>
</feature>
<proteinExistence type="inferred from homology"/>
<dbReference type="EMBL" id="CDHN01000005">
    <property type="protein sequence ID" value="CEJ93344.1"/>
    <property type="molecule type" value="Genomic_DNA"/>
</dbReference>
<dbReference type="HOGENOM" id="CLU_088665_0_0_1"/>
<dbReference type="InterPro" id="IPR037202">
    <property type="entry name" value="ESCRT_assembly_dom"/>
</dbReference>
<dbReference type="PANTHER" id="PTHR13678">
    <property type="entry name" value="VACUOLAR PROTEIN SORTING-ASSOCIATED PROTEIN 37"/>
    <property type="match status" value="1"/>
</dbReference>